<dbReference type="Pfam" id="PF26639">
    <property type="entry name" value="Het-6_barrel"/>
    <property type="match status" value="1"/>
</dbReference>
<dbReference type="PANTHER" id="PTHR24148">
    <property type="entry name" value="ANKYRIN REPEAT DOMAIN-CONTAINING PROTEIN 39 HOMOLOG-RELATED"/>
    <property type="match status" value="1"/>
</dbReference>
<organism evidence="1 2">
    <name type="scientific">Fusarium acutatum</name>
    <dbReference type="NCBI Taxonomy" id="78861"/>
    <lineage>
        <taxon>Eukaryota</taxon>
        <taxon>Fungi</taxon>
        <taxon>Dikarya</taxon>
        <taxon>Ascomycota</taxon>
        <taxon>Pezizomycotina</taxon>
        <taxon>Sordariomycetes</taxon>
        <taxon>Hypocreomycetidae</taxon>
        <taxon>Hypocreales</taxon>
        <taxon>Nectriaceae</taxon>
        <taxon>Fusarium</taxon>
        <taxon>Fusarium fujikuroi species complex</taxon>
    </lineage>
</organism>
<sequence length="389" mass="44167">MDFISRVGPRAQSCDIANLWKKVAIRREIDSYIEQQSRPQATDGDRASESKLGPFFCDLLNEDALLVPSPLITGISNILQRDYWHRIWILQEVALAKEAHVVLGTKSVSLELFDATFTPIWYCMRSGLRRMHPEWYGFCKGLSINLYEIKSLYIRHHLRQIPTAQPIGMWGVRTYCINHYGMHKATGRLSERGRALSVKGDANILHRFGCRVDEITNVMDPPEWVQTTPYEPSGLKDPDNWFRSIAAFTGLGSESSPGEDYIWRTITRNTSPELTRIPPQERTSIIEGTYQEIEFIHHGPLYNNFGSNSGVLNDQNRTLFKTSKGMLGLGHLGIEVGDIVSLIWGVSSPIILRLRRDGGFYFCGDAYVDGITQGEFLENGPVEEEFCIY</sequence>
<reference evidence="1 2" key="1">
    <citation type="submission" date="2020-01" db="EMBL/GenBank/DDBJ databases">
        <title>Identification and distribution of gene clusters putatively required for synthesis of sphingolipid metabolism inhibitors in phylogenetically diverse species of the filamentous fungus Fusarium.</title>
        <authorList>
            <person name="Kim H.-S."/>
            <person name="Busman M."/>
            <person name="Brown D.W."/>
            <person name="Divon H."/>
            <person name="Uhlig S."/>
            <person name="Proctor R.H."/>
        </authorList>
    </citation>
    <scope>NUCLEOTIDE SEQUENCE [LARGE SCALE GENOMIC DNA]</scope>
    <source>
        <strain evidence="1 2">NRRL 13308</strain>
    </source>
</reference>
<proteinExistence type="predicted"/>
<keyword evidence="2" id="KW-1185">Reference proteome</keyword>
<dbReference type="EMBL" id="JAADJF010000647">
    <property type="protein sequence ID" value="KAF4414958.1"/>
    <property type="molecule type" value="Genomic_DNA"/>
</dbReference>
<dbReference type="PANTHER" id="PTHR24148:SF64">
    <property type="entry name" value="HETEROKARYON INCOMPATIBILITY DOMAIN-CONTAINING PROTEIN"/>
    <property type="match status" value="1"/>
</dbReference>
<protein>
    <submittedName>
        <fullName evidence="1">Heterokaryon incompatibility</fullName>
    </submittedName>
</protein>
<dbReference type="Proteomes" id="UP000536711">
    <property type="component" value="Unassembled WGS sequence"/>
</dbReference>
<name>A0A8H4N8A6_9HYPO</name>
<dbReference type="AlphaFoldDB" id="A0A8H4N8A6"/>
<dbReference type="OrthoDB" id="2157530at2759"/>
<accession>A0A8H4N8A6</accession>
<comment type="caution">
    <text evidence="1">The sequence shown here is derived from an EMBL/GenBank/DDBJ whole genome shotgun (WGS) entry which is preliminary data.</text>
</comment>
<evidence type="ECO:0000313" key="1">
    <source>
        <dbReference type="EMBL" id="KAF4414958.1"/>
    </source>
</evidence>
<gene>
    <name evidence="1" type="ORF">FACUT_13810</name>
</gene>
<dbReference type="InterPro" id="IPR052895">
    <property type="entry name" value="HetReg/Transcr_Mod"/>
</dbReference>
<evidence type="ECO:0000313" key="2">
    <source>
        <dbReference type="Proteomes" id="UP000536711"/>
    </source>
</evidence>